<dbReference type="GO" id="GO:0016531">
    <property type="term" value="F:copper chaperone activity"/>
    <property type="evidence" value="ECO:0007669"/>
    <property type="project" value="TreeGrafter"/>
</dbReference>
<dbReference type="OrthoDB" id="689350at2759"/>
<protein>
    <submittedName>
        <fullName evidence="8">Copper chaperone</fullName>
    </submittedName>
</protein>
<name>A0A095CF37_CRYD2</name>
<comment type="similarity">
    <text evidence="7">Belongs to the ATX1 family.</text>
</comment>
<dbReference type="AlphaFoldDB" id="A0A095CF37"/>
<keyword evidence="4" id="KW-0186">Copper</keyword>
<evidence type="ECO:0000313" key="8">
    <source>
        <dbReference type="EMBL" id="KGB78049.1"/>
    </source>
</evidence>
<evidence type="ECO:0000256" key="7">
    <source>
        <dbReference type="ARBA" id="ARBA00038171"/>
    </source>
</evidence>
<dbReference type="InterPro" id="IPR051881">
    <property type="entry name" value="Copper_transport_ATOX1-like"/>
</dbReference>
<dbReference type="PANTHER" id="PTHR46365">
    <property type="entry name" value="COPPER TRANSPORT PROTEIN ATOX1"/>
    <property type="match status" value="1"/>
</dbReference>
<keyword evidence="1" id="KW-0813">Transport</keyword>
<evidence type="ECO:0000256" key="3">
    <source>
        <dbReference type="ARBA" id="ARBA00022796"/>
    </source>
</evidence>
<accession>A0A095CF37</accession>
<dbReference type="KEGG" id="cdeu:CNBG_4136"/>
<dbReference type="HOGENOM" id="CLU_134973_3_1_1"/>
<dbReference type="CDD" id="cd00371">
    <property type="entry name" value="HMA"/>
    <property type="match status" value="1"/>
</dbReference>
<dbReference type="STRING" id="294750.A0A095CF37"/>
<dbReference type="Gene3D" id="3.30.70.100">
    <property type="match status" value="1"/>
</dbReference>
<evidence type="ECO:0000256" key="4">
    <source>
        <dbReference type="ARBA" id="ARBA00023008"/>
    </source>
</evidence>
<keyword evidence="5" id="KW-0406">Ion transport</keyword>
<dbReference type="Proteomes" id="UP000029445">
    <property type="component" value="Chromosome 6"/>
</dbReference>
<organism evidence="8 9">
    <name type="scientific">Cryptococcus deuterogattii (strain R265)</name>
    <name type="common">Cryptococcus gattii VGII (strain R265)</name>
    <dbReference type="NCBI Taxonomy" id="294750"/>
    <lineage>
        <taxon>Eukaryota</taxon>
        <taxon>Fungi</taxon>
        <taxon>Dikarya</taxon>
        <taxon>Basidiomycota</taxon>
        <taxon>Agaricomycotina</taxon>
        <taxon>Tremellomycetes</taxon>
        <taxon>Tremellales</taxon>
        <taxon>Cryptococcaceae</taxon>
        <taxon>Cryptococcus</taxon>
        <taxon>Cryptococcus gattii species complex</taxon>
    </lineage>
</organism>
<dbReference type="InterPro" id="IPR017969">
    <property type="entry name" value="Heavy-metal-associated_CS"/>
</dbReference>
<evidence type="ECO:0000256" key="6">
    <source>
        <dbReference type="ARBA" id="ARBA00023186"/>
    </source>
</evidence>
<proteinExistence type="inferred from homology"/>
<keyword evidence="9" id="KW-1185">Reference proteome</keyword>
<dbReference type="InterPro" id="IPR006121">
    <property type="entry name" value="HMA_dom"/>
</dbReference>
<keyword evidence="3" id="KW-0187">Copper transport</keyword>
<dbReference type="VEuPathDB" id="FungiDB:CNBG_4136"/>
<gene>
    <name evidence="8" type="ORF">CNBG_4136</name>
</gene>
<dbReference type="PROSITE" id="PS01047">
    <property type="entry name" value="HMA_1"/>
    <property type="match status" value="1"/>
</dbReference>
<evidence type="ECO:0000256" key="2">
    <source>
        <dbReference type="ARBA" id="ARBA00022723"/>
    </source>
</evidence>
<dbReference type="GO" id="GO:0006825">
    <property type="term" value="P:copper ion transport"/>
    <property type="evidence" value="ECO:0007669"/>
    <property type="project" value="UniProtKB-KW"/>
</dbReference>
<reference evidence="8 9" key="1">
    <citation type="journal article" date="2011" name="MBio">
        <title>Genome variation in Cryptococcus gattii, an emerging pathogen of immunocompetent hosts.</title>
        <authorList>
            <person name="D'Souza C.A."/>
            <person name="Kronstad J.W."/>
            <person name="Taylor G."/>
            <person name="Warren R."/>
            <person name="Yuen M."/>
            <person name="Hu G."/>
            <person name="Jung W.H."/>
            <person name="Sham A."/>
            <person name="Kidd S.E."/>
            <person name="Tangen K."/>
            <person name="Lee N."/>
            <person name="Zeilmaker T."/>
            <person name="Sawkins J."/>
            <person name="McVicker G."/>
            <person name="Shah S."/>
            <person name="Gnerre S."/>
            <person name="Griggs A."/>
            <person name="Zeng Q."/>
            <person name="Bartlett K."/>
            <person name="Li W."/>
            <person name="Wang X."/>
            <person name="Heitman J."/>
            <person name="Stajich J.E."/>
            <person name="Fraser J.A."/>
            <person name="Meyer W."/>
            <person name="Carter D."/>
            <person name="Schein J."/>
            <person name="Krzywinski M."/>
            <person name="Kwon-Chung K.J."/>
            <person name="Varma A."/>
            <person name="Wang J."/>
            <person name="Brunham R."/>
            <person name="Fyfe M."/>
            <person name="Ouellette B.F."/>
            <person name="Siddiqui A."/>
            <person name="Marra M."/>
            <person name="Jones S."/>
            <person name="Holt R."/>
            <person name="Birren B.W."/>
            <person name="Galagan J.E."/>
            <person name="Cuomo C.A."/>
        </authorList>
    </citation>
    <scope>NUCLEOTIDE SEQUENCE [LARGE SCALE GENOMIC DNA]</scope>
    <source>
        <strain evidence="8 9">R265</strain>
    </source>
</reference>
<keyword evidence="2" id="KW-0479">Metal-binding</keyword>
<dbReference type="EMBL" id="CP025764">
    <property type="protein sequence ID" value="KGB78049.1"/>
    <property type="molecule type" value="Genomic_DNA"/>
</dbReference>
<keyword evidence="6" id="KW-0143">Chaperone</keyword>
<evidence type="ECO:0000313" key="9">
    <source>
        <dbReference type="Proteomes" id="UP000029445"/>
    </source>
</evidence>
<dbReference type="SUPFAM" id="SSF55008">
    <property type="entry name" value="HMA, heavy metal-associated domain"/>
    <property type="match status" value="1"/>
</dbReference>
<dbReference type="PANTHER" id="PTHR46365:SF1">
    <property type="entry name" value="COPPER TRANSPORT PROTEIN ATOX1"/>
    <property type="match status" value="1"/>
</dbReference>
<dbReference type="RefSeq" id="XP_062883822.1">
    <property type="nucleotide sequence ID" value="XM_063028095.1"/>
</dbReference>
<dbReference type="GO" id="GO:0046872">
    <property type="term" value="F:metal ion binding"/>
    <property type="evidence" value="ECO:0007669"/>
    <property type="project" value="UniProtKB-KW"/>
</dbReference>
<dbReference type="InterPro" id="IPR036163">
    <property type="entry name" value="HMA_dom_sf"/>
</dbReference>
<dbReference type="GO" id="GO:0005829">
    <property type="term" value="C:cytosol"/>
    <property type="evidence" value="ECO:0007669"/>
    <property type="project" value="TreeGrafter"/>
</dbReference>
<sequence length="102" mass="10533">MAAPGTIITSTPGAVPTGPAYQYSVKMTCTGCSGAVNRVLGKNITAPNAYHISLPKQLVLVWGPSLPPFEIVTEKIAKTGKTINAKEVVEDASTLPPLEAAA</sequence>
<reference evidence="8 9" key="2">
    <citation type="journal article" date="2018" name="Proc. Natl. Acad. Sci.">
        <title>RNAi is a critical determinant of centromere evolution in closely related fungi.</title>
        <authorList>
            <person name="Yadav V."/>
            <person name="Sun S."/>
            <person name="Billmyre R.B."/>
            <person name="Thimmappa B.C."/>
            <person name="Shea T."/>
            <person name="Lintner R."/>
            <person name="Bakkeren G."/>
            <person name="Cuomo C.A."/>
            <person name="Heitman J."/>
            <person name="Sanyal K."/>
        </authorList>
    </citation>
    <scope>NUCLEOTIDE SEQUENCE [LARGE SCALE GENOMIC DNA]</scope>
    <source>
        <strain evidence="8 9">R265</strain>
    </source>
</reference>
<dbReference type="OMA" id="MTHTYKF"/>
<evidence type="ECO:0000256" key="5">
    <source>
        <dbReference type="ARBA" id="ARBA00023065"/>
    </source>
</evidence>
<evidence type="ECO:0000256" key="1">
    <source>
        <dbReference type="ARBA" id="ARBA00022448"/>
    </source>
</evidence>
<dbReference type="GeneID" id="88180370"/>